<name>A0A9P7BYB5_RHIOR</name>
<keyword evidence="21" id="KW-1185">Reference proteome</keyword>
<keyword evidence="15" id="KW-0472">Membrane</keyword>
<gene>
    <name evidence="20" type="ORF">G6F64_000358</name>
</gene>
<evidence type="ECO:0000256" key="7">
    <source>
        <dbReference type="ARBA" id="ARBA00022692"/>
    </source>
</evidence>
<protein>
    <recommendedName>
        <fullName evidence="6">triacylglycerol lipase</fullName>
        <ecNumber evidence="6">3.1.1.3</ecNumber>
    </recommendedName>
    <alternativeName>
        <fullName evidence="18">Autophagy-related protein 15</fullName>
    </alternativeName>
</protein>
<dbReference type="GO" id="GO:0006660">
    <property type="term" value="P:phosphatidylserine catabolic process"/>
    <property type="evidence" value="ECO:0007669"/>
    <property type="project" value="TreeGrafter"/>
</dbReference>
<dbReference type="InterPro" id="IPR002921">
    <property type="entry name" value="Fungal_lipase-type"/>
</dbReference>
<keyword evidence="10" id="KW-0442">Lipid degradation</keyword>
<dbReference type="EC" id="3.1.1.3" evidence="6"/>
<comment type="subunit">
    <text evidence="5">Binds to both phosphatidylinositol (PI) and phosphatidylinositol 3,5-bisphosphate (PIP2).</text>
</comment>
<proteinExistence type="inferred from homology"/>
<dbReference type="GO" id="GO:0005775">
    <property type="term" value="C:vacuolar lumen"/>
    <property type="evidence" value="ECO:0007669"/>
    <property type="project" value="TreeGrafter"/>
</dbReference>
<keyword evidence="14" id="KW-0443">Lipid metabolism</keyword>
<keyword evidence="13" id="KW-0072">Autophagy</keyword>
<comment type="caution">
    <text evidence="20">The sequence shown here is derived from an EMBL/GenBank/DDBJ whole genome shotgun (WGS) entry which is preliminary data.</text>
</comment>
<dbReference type="AlphaFoldDB" id="A0A9P7BYB5"/>
<dbReference type="GO" id="GO:0046461">
    <property type="term" value="P:neutral lipid catabolic process"/>
    <property type="evidence" value="ECO:0007669"/>
    <property type="project" value="TreeGrafter"/>
</dbReference>
<keyword evidence="9" id="KW-0378">Hydrolase</keyword>
<dbReference type="Proteomes" id="UP000716291">
    <property type="component" value="Unassembled WGS sequence"/>
</dbReference>
<accession>A0A9P7BYB5</accession>
<comment type="subcellular location">
    <subcellularLocation>
        <location evidence="3">Endosome</location>
        <location evidence="3">Multivesicular body membrane</location>
        <topology evidence="3">Single-pass type II membrane protein</topology>
    </subcellularLocation>
    <subcellularLocation>
        <location evidence="2">Prevacuolar compartment membrane</location>
        <topology evidence="2">Single-pass type II membrane protein</topology>
    </subcellularLocation>
</comment>
<keyword evidence="7" id="KW-0812">Transmembrane</keyword>
<evidence type="ECO:0000256" key="11">
    <source>
        <dbReference type="ARBA" id="ARBA00022968"/>
    </source>
</evidence>
<evidence type="ECO:0000256" key="5">
    <source>
        <dbReference type="ARBA" id="ARBA00011137"/>
    </source>
</evidence>
<evidence type="ECO:0000256" key="8">
    <source>
        <dbReference type="ARBA" id="ARBA00022753"/>
    </source>
</evidence>
<dbReference type="GO" id="GO:0004806">
    <property type="term" value="F:triacylglycerol lipase activity"/>
    <property type="evidence" value="ECO:0007669"/>
    <property type="project" value="UniProtKB-EC"/>
</dbReference>
<evidence type="ECO:0000256" key="9">
    <source>
        <dbReference type="ARBA" id="ARBA00022801"/>
    </source>
</evidence>
<dbReference type="GO" id="GO:0032585">
    <property type="term" value="C:multivesicular body membrane"/>
    <property type="evidence" value="ECO:0007669"/>
    <property type="project" value="UniProtKB-SubCell"/>
</dbReference>
<evidence type="ECO:0000256" key="17">
    <source>
        <dbReference type="ARBA" id="ARBA00024663"/>
    </source>
</evidence>
<evidence type="ECO:0000256" key="15">
    <source>
        <dbReference type="ARBA" id="ARBA00023136"/>
    </source>
</evidence>
<evidence type="ECO:0000259" key="19">
    <source>
        <dbReference type="Pfam" id="PF01764"/>
    </source>
</evidence>
<dbReference type="PANTHER" id="PTHR47175">
    <property type="entry name" value="LIPASE ATG15-RELATED"/>
    <property type="match status" value="1"/>
</dbReference>
<evidence type="ECO:0000256" key="10">
    <source>
        <dbReference type="ARBA" id="ARBA00022963"/>
    </source>
</evidence>
<evidence type="ECO:0000256" key="18">
    <source>
        <dbReference type="ARBA" id="ARBA00029828"/>
    </source>
</evidence>
<evidence type="ECO:0000256" key="1">
    <source>
        <dbReference type="ARBA" id="ARBA00001024"/>
    </source>
</evidence>
<evidence type="ECO:0000256" key="4">
    <source>
        <dbReference type="ARBA" id="ARBA00010701"/>
    </source>
</evidence>
<keyword evidence="11" id="KW-0735">Signal-anchor</keyword>
<comment type="similarity">
    <text evidence="4">Belongs to the AB hydrolase superfamily. Lipase family.</text>
</comment>
<evidence type="ECO:0000256" key="16">
    <source>
        <dbReference type="ARBA" id="ARBA00023180"/>
    </source>
</evidence>
<dbReference type="SUPFAM" id="SSF53474">
    <property type="entry name" value="alpha/beta-Hydrolases"/>
    <property type="match status" value="1"/>
</dbReference>
<dbReference type="InterPro" id="IPR029058">
    <property type="entry name" value="AB_hydrolase_fold"/>
</dbReference>
<dbReference type="InterPro" id="IPR050805">
    <property type="entry name" value="ATG15_Lipase"/>
</dbReference>
<keyword evidence="8" id="KW-0967">Endosome</keyword>
<dbReference type="GO" id="GO:0004620">
    <property type="term" value="F:phospholipase activity"/>
    <property type="evidence" value="ECO:0007669"/>
    <property type="project" value="TreeGrafter"/>
</dbReference>
<evidence type="ECO:0000256" key="2">
    <source>
        <dbReference type="ARBA" id="ARBA00004270"/>
    </source>
</evidence>
<dbReference type="Gene3D" id="3.40.50.1820">
    <property type="entry name" value="alpha/beta hydrolase"/>
    <property type="match status" value="1"/>
</dbReference>
<dbReference type="GO" id="GO:0034496">
    <property type="term" value="P:multivesicular body membrane disassembly"/>
    <property type="evidence" value="ECO:0007669"/>
    <property type="project" value="TreeGrafter"/>
</dbReference>
<evidence type="ECO:0000313" key="21">
    <source>
        <dbReference type="Proteomes" id="UP000716291"/>
    </source>
</evidence>
<comment type="catalytic activity">
    <reaction evidence="1">
        <text>a triacylglycerol + H2O = a diacylglycerol + a fatty acid + H(+)</text>
        <dbReference type="Rhea" id="RHEA:12044"/>
        <dbReference type="ChEBI" id="CHEBI:15377"/>
        <dbReference type="ChEBI" id="CHEBI:15378"/>
        <dbReference type="ChEBI" id="CHEBI:17855"/>
        <dbReference type="ChEBI" id="CHEBI:18035"/>
        <dbReference type="ChEBI" id="CHEBI:28868"/>
        <dbReference type="EC" id="3.1.1.3"/>
    </reaction>
</comment>
<keyword evidence="16" id="KW-0325">Glycoprotein</keyword>
<reference evidence="20" key="1">
    <citation type="journal article" date="2020" name="Microb. Genom.">
        <title>Genetic diversity of clinical and environmental Mucorales isolates obtained from an investigation of mucormycosis cases among solid organ transplant recipients.</title>
        <authorList>
            <person name="Nguyen M.H."/>
            <person name="Kaul D."/>
            <person name="Muto C."/>
            <person name="Cheng S.J."/>
            <person name="Richter R.A."/>
            <person name="Bruno V.M."/>
            <person name="Liu G."/>
            <person name="Beyhan S."/>
            <person name="Sundermann A.J."/>
            <person name="Mounaud S."/>
            <person name="Pasculle A.W."/>
            <person name="Nierman W.C."/>
            <person name="Driscoll E."/>
            <person name="Cumbie R."/>
            <person name="Clancy C.J."/>
            <person name="Dupont C.L."/>
        </authorList>
    </citation>
    <scope>NUCLEOTIDE SEQUENCE</scope>
    <source>
        <strain evidence="20">GL11</strain>
    </source>
</reference>
<evidence type="ECO:0000313" key="20">
    <source>
        <dbReference type="EMBL" id="KAG1315818.1"/>
    </source>
</evidence>
<comment type="function">
    <text evidence="17">Lipase which is essential for lysis of subvacuolar cytoplasm to vacuole targeted bodies and intravacuolar autophagic bodies. Involved in the lysis of intravacuolar multivesicular body (MVB) vesicles. The intravacuolar membrane disintegration by ATG15 is critical to life span extension.</text>
</comment>
<dbReference type="GO" id="GO:0034727">
    <property type="term" value="P:piecemeal microautophagy of the nucleus"/>
    <property type="evidence" value="ECO:0007669"/>
    <property type="project" value="TreeGrafter"/>
</dbReference>
<evidence type="ECO:0000256" key="12">
    <source>
        <dbReference type="ARBA" id="ARBA00022989"/>
    </source>
</evidence>
<feature type="domain" description="Fungal lipase-type" evidence="19">
    <location>
        <begin position="120"/>
        <end position="154"/>
    </location>
</feature>
<evidence type="ECO:0000256" key="14">
    <source>
        <dbReference type="ARBA" id="ARBA00023098"/>
    </source>
</evidence>
<evidence type="ECO:0000256" key="3">
    <source>
        <dbReference type="ARBA" id="ARBA00004343"/>
    </source>
</evidence>
<dbReference type="EMBL" id="JAANQT010000021">
    <property type="protein sequence ID" value="KAG1315818.1"/>
    <property type="molecule type" value="Genomic_DNA"/>
</dbReference>
<organism evidence="20 21">
    <name type="scientific">Rhizopus oryzae</name>
    <name type="common">Mucormycosis agent</name>
    <name type="synonym">Rhizopus arrhizus var. delemar</name>
    <dbReference type="NCBI Taxonomy" id="64495"/>
    <lineage>
        <taxon>Eukaryota</taxon>
        <taxon>Fungi</taxon>
        <taxon>Fungi incertae sedis</taxon>
        <taxon>Mucoromycota</taxon>
        <taxon>Mucoromycotina</taxon>
        <taxon>Mucoromycetes</taxon>
        <taxon>Mucorales</taxon>
        <taxon>Mucorineae</taxon>
        <taxon>Rhizopodaceae</taxon>
        <taxon>Rhizopus</taxon>
    </lineage>
</organism>
<keyword evidence="12" id="KW-1133">Transmembrane helix</keyword>
<dbReference type="Pfam" id="PF01764">
    <property type="entry name" value="Lipase_3"/>
    <property type="match status" value="1"/>
</dbReference>
<dbReference type="PANTHER" id="PTHR47175:SF2">
    <property type="entry name" value="LIPASE ATG15-RELATED"/>
    <property type="match status" value="1"/>
</dbReference>
<sequence length="304" mass="33967">MSSNAYLDVNLNDTDWYDLGSSWQTNTSFGWDSNGIRGYVFANEDNSLLVISIKGADVGLWSGGPTAEKDKSNTNILFSCCCARISRAWTPVCDCYKDNEYICESSCLQKKISESELYYDNALSIYKEVHRTYPEGTIWMTGHSVGGALASLVGQTFGISTVTFEIPGDRLASQRLHLPHNYQELPIWHFGHTADPIFTGDCVGFTSSCWYVGYAMESKCHTGKMCVWDTVKNNGWSADINSHRIKDVIEKILMNPEDFPLPDCVVEEGCSDYPYPLTDETHALRPRISKFSQNKFTATKLSGG</sequence>
<evidence type="ECO:0000256" key="13">
    <source>
        <dbReference type="ARBA" id="ARBA00023006"/>
    </source>
</evidence>
<evidence type="ECO:0000256" key="6">
    <source>
        <dbReference type="ARBA" id="ARBA00013279"/>
    </source>
</evidence>